<proteinExistence type="predicted"/>
<sequence length="74" mass="8054">MAQYAKRIGLGVAGLVCTYSLDLNPPVPTRAMQIGHNEGHAVRSGKRWTGTNDPGTAIEVYDTQWDAEVPPGMW</sequence>
<name>A0A9N9VKW4_9HYPO</name>
<evidence type="ECO:0000313" key="2">
    <source>
        <dbReference type="Proteomes" id="UP000696573"/>
    </source>
</evidence>
<organism evidence="1 2">
    <name type="scientific">Clonostachys rhizophaga</name>
    <dbReference type="NCBI Taxonomy" id="160324"/>
    <lineage>
        <taxon>Eukaryota</taxon>
        <taxon>Fungi</taxon>
        <taxon>Dikarya</taxon>
        <taxon>Ascomycota</taxon>
        <taxon>Pezizomycotina</taxon>
        <taxon>Sordariomycetes</taxon>
        <taxon>Hypocreomycetidae</taxon>
        <taxon>Hypocreales</taxon>
        <taxon>Bionectriaceae</taxon>
        <taxon>Clonostachys</taxon>
    </lineage>
</organism>
<dbReference type="AlphaFoldDB" id="A0A9N9VKW4"/>
<comment type="caution">
    <text evidence="1">The sequence shown here is derived from an EMBL/GenBank/DDBJ whole genome shotgun (WGS) entry which is preliminary data.</text>
</comment>
<dbReference type="EMBL" id="CABFNQ020000708">
    <property type="protein sequence ID" value="CAH0025231.1"/>
    <property type="molecule type" value="Genomic_DNA"/>
</dbReference>
<accession>A0A9N9VKW4</accession>
<protein>
    <submittedName>
        <fullName evidence="1">Uncharacterized protein</fullName>
    </submittedName>
</protein>
<reference evidence="1" key="1">
    <citation type="submission" date="2021-10" db="EMBL/GenBank/DDBJ databases">
        <authorList>
            <person name="Piombo E."/>
        </authorList>
    </citation>
    <scope>NUCLEOTIDE SEQUENCE</scope>
</reference>
<gene>
    <name evidence="1" type="ORF">CRHIZ90672A_00016917</name>
</gene>
<keyword evidence="2" id="KW-1185">Reference proteome</keyword>
<evidence type="ECO:0000313" key="1">
    <source>
        <dbReference type="EMBL" id="CAH0025231.1"/>
    </source>
</evidence>
<dbReference type="Proteomes" id="UP000696573">
    <property type="component" value="Unassembled WGS sequence"/>
</dbReference>